<evidence type="ECO:0000256" key="1">
    <source>
        <dbReference type="SAM" id="SignalP"/>
    </source>
</evidence>
<feature type="chain" id="PRO_5025552442" description="Secreted protein" evidence="1">
    <location>
        <begin position="23"/>
        <end position="297"/>
    </location>
</feature>
<dbReference type="Proteomes" id="UP000467840">
    <property type="component" value="Unassembled WGS sequence"/>
</dbReference>
<comment type="caution">
    <text evidence="2">The sequence shown here is derived from an EMBL/GenBank/DDBJ whole genome shotgun (WGS) entry which is preliminary data.</text>
</comment>
<proteinExistence type="predicted"/>
<evidence type="ECO:0000313" key="2">
    <source>
        <dbReference type="EMBL" id="KAF2282262.1"/>
    </source>
</evidence>
<accession>A0A6A6K0D3</accession>
<name>A0A6A6K0D3_HEVBR</name>
<dbReference type="EMBL" id="JAAGAX010000466">
    <property type="protein sequence ID" value="KAF2282262.1"/>
    <property type="molecule type" value="Genomic_DNA"/>
</dbReference>
<evidence type="ECO:0008006" key="4">
    <source>
        <dbReference type="Google" id="ProtNLM"/>
    </source>
</evidence>
<feature type="signal peptide" evidence="1">
    <location>
        <begin position="1"/>
        <end position="22"/>
    </location>
</feature>
<evidence type="ECO:0000313" key="3">
    <source>
        <dbReference type="Proteomes" id="UP000467840"/>
    </source>
</evidence>
<protein>
    <recommendedName>
        <fullName evidence="4">Secreted protein</fullName>
    </recommendedName>
</protein>
<reference evidence="2 3" key="1">
    <citation type="journal article" date="2020" name="Mol. Plant">
        <title>The Chromosome-Based Rubber Tree Genome Provides New Insights into Spurge Genome Evolution and Rubber Biosynthesis.</title>
        <authorList>
            <person name="Liu J."/>
            <person name="Shi C."/>
            <person name="Shi C.C."/>
            <person name="Li W."/>
            <person name="Zhang Q.J."/>
            <person name="Zhang Y."/>
            <person name="Li K."/>
            <person name="Lu H.F."/>
            <person name="Shi C."/>
            <person name="Zhu S.T."/>
            <person name="Xiao Z.Y."/>
            <person name="Nan H."/>
            <person name="Yue Y."/>
            <person name="Zhu X.G."/>
            <person name="Wu Y."/>
            <person name="Hong X.N."/>
            <person name="Fan G.Y."/>
            <person name="Tong Y."/>
            <person name="Zhang D."/>
            <person name="Mao C.L."/>
            <person name="Liu Y.L."/>
            <person name="Hao S.J."/>
            <person name="Liu W.Q."/>
            <person name="Lv M.Q."/>
            <person name="Zhang H.B."/>
            <person name="Liu Y."/>
            <person name="Hu-Tang G.R."/>
            <person name="Wang J.P."/>
            <person name="Wang J.H."/>
            <person name="Sun Y.H."/>
            <person name="Ni S.B."/>
            <person name="Chen W.B."/>
            <person name="Zhang X.C."/>
            <person name="Jiao Y.N."/>
            <person name="Eichler E.E."/>
            <person name="Li G.H."/>
            <person name="Liu X."/>
            <person name="Gao L.Z."/>
        </authorList>
    </citation>
    <scope>NUCLEOTIDE SEQUENCE [LARGE SCALE GENOMIC DNA]</scope>
    <source>
        <strain evidence="3">cv. GT1</strain>
        <tissue evidence="2">Leaf</tissue>
    </source>
</reference>
<gene>
    <name evidence="2" type="ORF">GH714_043955</name>
</gene>
<keyword evidence="1" id="KW-0732">Signal</keyword>
<organism evidence="2 3">
    <name type="scientific">Hevea brasiliensis</name>
    <name type="common">Para rubber tree</name>
    <name type="synonym">Siphonia brasiliensis</name>
    <dbReference type="NCBI Taxonomy" id="3981"/>
    <lineage>
        <taxon>Eukaryota</taxon>
        <taxon>Viridiplantae</taxon>
        <taxon>Streptophyta</taxon>
        <taxon>Embryophyta</taxon>
        <taxon>Tracheophyta</taxon>
        <taxon>Spermatophyta</taxon>
        <taxon>Magnoliopsida</taxon>
        <taxon>eudicotyledons</taxon>
        <taxon>Gunneridae</taxon>
        <taxon>Pentapetalae</taxon>
        <taxon>rosids</taxon>
        <taxon>fabids</taxon>
        <taxon>Malpighiales</taxon>
        <taxon>Euphorbiaceae</taxon>
        <taxon>Crotonoideae</taxon>
        <taxon>Micrandreae</taxon>
        <taxon>Hevea</taxon>
    </lineage>
</organism>
<dbReference type="AlphaFoldDB" id="A0A6A6K0D3"/>
<sequence length="297" mass="32518">MNPVLLGPISMLACVNWMLVQGVGVAFLCYSCAGVPADRRCTGHGVSSRWHRLLRTLGLVVEPTLLGSISLLSRVLSESRYKVWAWCLRAVLVSSAGGHATPSGMGLRGRAWCLYFAEVVRMLRIRRVPSCCLYFTVRLVPPRICFAPSGVSSGSIRRFDFPSCFCSSGGQFVGWDHCSTYVAAHERLFGRLGWQALCSSIELLALDPLQLLPERGMCLGDMILPVLHTRKRNSKAMLSRFRFAPCLGCEVNPVAASVLQACLTGCRGPRNVAVLSDAELMRAEGWQLPPSAQTSNR</sequence>
<keyword evidence="3" id="KW-1185">Reference proteome</keyword>